<name>A0ABW1CEF9_9ACTN</name>
<proteinExistence type="predicted"/>
<dbReference type="EMBL" id="JBHSPA010000013">
    <property type="protein sequence ID" value="MFC5824083.1"/>
    <property type="molecule type" value="Genomic_DNA"/>
</dbReference>
<comment type="caution">
    <text evidence="1">The sequence shown here is derived from an EMBL/GenBank/DDBJ whole genome shotgun (WGS) entry which is preliminary data.</text>
</comment>
<reference evidence="2" key="1">
    <citation type="journal article" date="2019" name="Int. J. Syst. Evol. Microbiol.">
        <title>The Global Catalogue of Microorganisms (GCM) 10K type strain sequencing project: providing services to taxonomists for standard genome sequencing and annotation.</title>
        <authorList>
            <consortium name="The Broad Institute Genomics Platform"/>
            <consortium name="The Broad Institute Genome Sequencing Center for Infectious Disease"/>
            <person name="Wu L."/>
            <person name="Ma J."/>
        </authorList>
    </citation>
    <scope>NUCLEOTIDE SEQUENCE [LARGE SCALE GENOMIC DNA]</scope>
    <source>
        <strain evidence="2">CCUG 53903</strain>
    </source>
</reference>
<gene>
    <name evidence="1" type="ORF">ACFPZ3_09505</name>
</gene>
<dbReference type="Pfam" id="PF07100">
    <property type="entry name" value="ASRT"/>
    <property type="match status" value="1"/>
</dbReference>
<dbReference type="InterPro" id="IPR009794">
    <property type="entry name" value="ASRT"/>
</dbReference>
<dbReference type="Gene3D" id="2.60.290.11">
    <property type="entry name" value="TM1070-like"/>
    <property type="match status" value="1"/>
</dbReference>
<dbReference type="RefSeq" id="WP_379513615.1">
    <property type="nucleotide sequence ID" value="NZ_JBHSPA010000013.1"/>
</dbReference>
<dbReference type="SUPFAM" id="SSF89232">
    <property type="entry name" value="Hypothetical protein TM1070"/>
    <property type="match status" value="1"/>
</dbReference>
<dbReference type="InterPro" id="IPR036698">
    <property type="entry name" value="TM1070-like_sf"/>
</dbReference>
<evidence type="ECO:0000313" key="2">
    <source>
        <dbReference type="Proteomes" id="UP001596058"/>
    </source>
</evidence>
<dbReference type="Proteomes" id="UP001596058">
    <property type="component" value="Unassembled WGS sequence"/>
</dbReference>
<sequence length="134" mass="15315">MPTNETPPTQQIPGTRHTWWFPDGDLPEPVEGDRFVSHEALIVLNPAKQSSRLRLTFYWTDRPPTSFDHDIVVEGERVRCLRLDRLQDLGIDFTIPFRTQYAIRLDSSVPVFCQYGRLDSVQANLALMAAPSFG</sequence>
<evidence type="ECO:0000313" key="1">
    <source>
        <dbReference type="EMBL" id="MFC5824083.1"/>
    </source>
</evidence>
<protein>
    <submittedName>
        <fullName evidence="1">Sensory rhodopsin transducer</fullName>
    </submittedName>
</protein>
<accession>A0ABW1CEF9</accession>
<organism evidence="1 2">
    <name type="scientific">Nonomuraea insulae</name>
    <dbReference type="NCBI Taxonomy" id="1616787"/>
    <lineage>
        <taxon>Bacteria</taxon>
        <taxon>Bacillati</taxon>
        <taxon>Actinomycetota</taxon>
        <taxon>Actinomycetes</taxon>
        <taxon>Streptosporangiales</taxon>
        <taxon>Streptosporangiaceae</taxon>
        <taxon>Nonomuraea</taxon>
    </lineage>
</organism>
<keyword evidence="2" id="KW-1185">Reference proteome</keyword>